<dbReference type="Proteomes" id="UP000494206">
    <property type="component" value="Unassembled WGS sequence"/>
</dbReference>
<proteinExistence type="predicted"/>
<keyword evidence="2" id="KW-1185">Reference proteome</keyword>
<sequence length="66" mass="7571">MTCDVAYEVPRLVMSFVPKSFILAGFSSTDRSDGKMVPLNRPGSFMWVSFRWQSDKRTKPIRPLSD</sequence>
<evidence type="ECO:0000313" key="1">
    <source>
        <dbReference type="EMBL" id="CAB3408898.1"/>
    </source>
</evidence>
<organism evidence="1 2">
    <name type="scientific">Caenorhabditis bovis</name>
    <dbReference type="NCBI Taxonomy" id="2654633"/>
    <lineage>
        <taxon>Eukaryota</taxon>
        <taxon>Metazoa</taxon>
        <taxon>Ecdysozoa</taxon>
        <taxon>Nematoda</taxon>
        <taxon>Chromadorea</taxon>
        <taxon>Rhabditida</taxon>
        <taxon>Rhabditina</taxon>
        <taxon>Rhabditomorpha</taxon>
        <taxon>Rhabditoidea</taxon>
        <taxon>Rhabditidae</taxon>
        <taxon>Peloderinae</taxon>
        <taxon>Caenorhabditis</taxon>
    </lineage>
</organism>
<dbReference type="AlphaFoldDB" id="A0A8S1EYW0"/>
<comment type="caution">
    <text evidence="1">The sequence shown here is derived from an EMBL/GenBank/DDBJ whole genome shotgun (WGS) entry which is preliminary data.</text>
</comment>
<accession>A0A8S1EYW0</accession>
<dbReference type="EMBL" id="CADEPM010000007">
    <property type="protein sequence ID" value="CAB3408898.1"/>
    <property type="molecule type" value="Genomic_DNA"/>
</dbReference>
<name>A0A8S1EYW0_9PELO</name>
<evidence type="ECO:0000313" key="2">
    <source>
        <dbReference type="Proteomes" id="UP000494206"/>
    </source>
</evidence>
<gene>
    <name evidence="1" type="ORF">CBOVIS_LOCUS10621</name>
</gene>
<reference evidence="1 2" key="1">
    <citation type="submission" date="2020-04" db="EMBL/GenBank/DDBJ databases">
        <authorList>
            <person name="Laetsch R D."/>
            <person name="Stevens L."/>
            <person name="Kumar S."/>
            <person name="Blaxter L. M."/>
        </authorList>
    </citation>
    <scope>NUCLEOTIDE SEQUENCE [LARGE SCALE GENOMIC DNA]</scope>
</reference>
<protein>
    <submittedName>
        <fullName evidence="1">Uncharacterized protein</fullName>
    </submittedName>
</protein>